<dbReference type="Gene3D" id="3.40.190.10">
    <property type="entry name" value="Periplasmic binding protein-like II"/>
    <property type="match status" value="2"/>
</dbReference>
<organism evidence="5 6">
    <name type="scientific">Candidatus Monoglobus merdigallinarum</name>
    <dbReference type="NCBI Taxonomy" id="2838698"/>
    <lineage>
        <taxon>Bacteria</taxon>
        <taxon>Bacillati</taxon>
        <taxon>Bacillota</taxon>
        <taxon>Clostridia</taxon>
        <taxon>Monoglobales</taxon>
        <taxon>Monoglobaceae</taxon>
        <taxon>Monoglobus</taxon>
    </lineage>
</organism>
<evidence type="ECO:0000259" key="3">
    <source>
        <dbReference type="SMART" id="SM00062"/>
    </source>
</evidence>
<name>A0A9D1PP16_9FIRM</name>
<protein>
    <submittedName>
        <fullName evidence="5">Transporter substrate-binding domain-containing protein</fullName>
    </submittedName>
</protein>
<dbReference type="GO" id="GO:0016020">
    <property type="term" value="C:membrane"/>
    <property type="evidence" value="ECO:0007669"/>
    <property type="project" value="InterPro"/>
</dbReference>
<dbReference type="GO" id="GO:0015276">
    <property type="term" value="F:ligand-gated monoatomic ion channel activity"/>
    <property type="evidence" value="ECO:0007669"/>
    <property type="project" value="InterPro"/>
</dbReference>
<keyword evidence="1 2" id="KW-0732">Signal</keyword>
<comment type="caution">
    <text evidence="5">The sequence shown here is derived from an EMBL/GenBank/DDBJ whole genome shotgun (WGS) entry which is preliminary data.</text>
</comment>
<dbReference type="Proteomes" id="UP000824162">
    <property type="component" value="Unassembled WGS sequence"/>
</dbReference>
<proteinExistence type="predicted"/>
<evidence type="ECO:0000256" key="1">
    <source>
        <dbReference type="ARBA" id="ARBA00022729"/>
    </source>
</evidence>
<dbReference type="SMART" id="SM00062">
    <property type="entry name" value="PBPb"/>
    <property type="match status" value="1"/>
</dbReference>
<evidence type="ECO:0000259" key="4">
    <source>
        <dbReference type="SMART" id="SM00079"/>
    </source>
</evidence>
<dbReference type="PANTHER" id="PTHR35936:SF17">
    <property type="entry name" value="ARGININE-BINDING EXTRACELLULAR PROTEIN ARTP"/>
    <property type="match status" value="1"/>
</dbReference>
<accession>A0A9D1PP16</accession>
<evidence type="ECO:0000313" key="6">
    <source>
        <dbReference type="Proteomes" id="UP000824162"/>
    </source>
</evidence>
<dbReference type="Pfam" id="PF00497">
    <property type="entry name" value="SBP_bac_3"/>
    <property type="match status" value="1"/>
</dbReference>
<reference evidence="5" key="1">
    <citation type="journal article" date="2021" name="PeerJ">
        <title>Extensive microbial diversity within the chicken gut microbiome revealed by metagenomics and culture.</title>
        <authorList>
            <person name="Gilroy R."/>
            <person name="Ravi A."/>
            <person name="Getino M."/>
            <person name="Pursley I."/>
            <person name="Horton D.L."/>
            <person name="Alikhan N.F."/>
            <person name="Baker D."/>
            <person name="Gharbi K."/>
            <person name="Hall N."/>
            <person name="Watson M."/>
            <person name="Adriaenssens E.M."/>
            <person name="Foster-Nyarko E."/>
            <person name="Jarju S."/>
            <person name="Secka A."/>
            <person name="Antonio M."/>
            <person name="Oren A."/>
            <person name="Chaudhuri R.R."/>
            <person name="La Ragione R."/>
            <person name="Hildebrand F."/>
            <person name="Pallen M.J."/>
        </authorList>
    </citation>
    <scope>NUCLEOTIDE SEQUENCE</scope>
    <source>
        <strain evidence="5">5790</strain>
    </source>
</reference>
<dbReference type="SUPFAM" id="SSF53850">
    <property type="entry name" value="Periplasmic binding protein-like II"/>
    <property type="match status" value="1"/>
</dbReference>
<sequence>MKKIFKRFTLAALCVLLSTIMLSACSGNTGGGTADGSSSGGAREKLTVGTYAAFPPFEYTTTNGLVGEFDGIDIAIAKKIADDNGMDLEISNIEFSGLIAAINSGKIDMAIAGMTVNDERKQNVDFSVPYYVAEQVIVVADGNTDITDAQSLKNGKKVGVVMGYTADSIVTNDLAIDEANIVRANRGIDIVQDVKNGKLDAVVIDSYTGKQLAEKNGLKVVEDKESFTAEEYAIAVQKGNTELLDKINNVLNEMLESGQIDELAAQYSEVEAQ</sequence>
<dbReference type="InterPro" id="IPR001638">
    <property type="entry name" value="Solute-binding_3/MltF_N"/>
</dbReference>
<evidence type="ECO:0000256" key="2">
    <source>
        <dbReference type="SAM" id="SignalP"/>
    </source>
</evidence>
<dbReference type="AlphaFoldDB" id="A0A9D1PP16"/>
<gene>
    <name evidence="5" type="ORF">H9900_00465</name>
</gene>
<reference evidence="5" key="2">
    <citation type="submission" date="2021-04" db="EMBL/GenBank/DDBJ databases">
        <authorList>
            <person name="Gilroy R."/>
        </authorList>
    </citation>
    <scope>NUCLEOTIDE SEQUENCE</scope>
    <source>
        <strain evidence="5">5790</strain>
    </source>
</reference>
<dbReference type="EMBL" id="DXIJ01000006">
    <property type="protein sequence ID" value="HIV85266.1"/>
    <property type="molecule type" value="Genomic_DNA"/>
</dbReference>
<feature type="domain" description="Ionotropic glutamate receptor C-terminal" evidence="4">
    <location>
        <begin position="45"/>
        <end position="268"/>
    </location>
</feature>
<dbReference type="PROSITE" id="PS51257">
    <property type="entry name" value="PROKAR_LIPOPROTEIN"/>
    <property type="match status" value="1"/>
</dbReference>
<dbReference type="InterPro" id="IPR001320">
    <property type="entry name" value="Iontro_rcpt_C"/>
</dbReference>
<feature type="chain" id="PRO_5039566511" evidence="2">
    <location>
        <begin position="25"/>
        <end position="273"/>
    </location>
</feature>
<dbReference type="PANTHER" id="PTHR35936">
    <property type="entry name" value="MEMBRANE-BOUND LYTIC MUREIN TRANSGLYCOSYLASE F"/>
    <property type="match status" value="1"/>
</dbReference>
<feature type="domain" description="Solute-binding protein family 3/N-terminal" evidence="3">
    <location>
        <begin position="45"/>
        <end position="271"/>
    </location>
</feature>
<dbReference type="SMART" id="SM00079">
    <property type="entry name" value="PBPe"/>
    <property type="match status" value="1"/>
</dbReference>
<evidence type="ECO:0000313" key="5">
    <source>
        <dbReference type="EMBL" id="HIV85266.1"/>
    </source>
</evidence>
<feature type="signal peptide" evidence="2">
    <location>
        <begin position="1"/>
        <end position="24"/>
    </location>
</feature>